<dbReference type="GO" id="GO:0006526">
    <property type="term" value="P:L-arginine biosynthetic process"/>
    <property type="evidence" value="ECO:0007669"/>
    <property type="project" value="UniProtKB-UniRule"/>
</dbReference>
<dbReference type="STRING" id="1817883.A3G31_07870"/>
<comment type="caution">
    <text evidence="6">The sequence shown here is derived from an EMBL/GenBank/DDBJ whole genome shotgun (WGS) entry which is preliminary data.</text>
</comment>
<feature type="binding site" evidence="5">
    <location>
        <begin position="224"/>
        <end position="227"/>
    </location>
    <ligand>
        <name>pyridoxal 5'-phosphate</name>
        <dbReference type="ChEBI" id="CHEBI:597326"/>
    </ligand>
</feature>
<feature type="binding site" evidence="5">
    <location>
        <begin position="105"/>
        <end position="106"/>
    </location>
    <ligand>
        <name>pyridoxal 5'-phosphate</name>
        <dbReference type="ChEBI" id="CHEBI:597326"/>
    </ligand>
</feature>
<evidence type="ECO:0000313" key="7">
    <source>
        <dbReference type="Proteomes" id="UP000178082"/>
    </source>
</evidence>
<dbReference type="NCBIfam" id="TIGR00707">
    <property type="entry name" value="argD"/>
    <property type="match status" value="1"/>
</dbReference>
<evidence type="ECO:0000256" key="1">
    <source>
        <dbReference type="ARBA" id="ARBA00022576"/>
    </source>
</evidence>
<dbReference type="UniPathway" id="UPA00068">
    <property type="reaction ID" value="UER00109"/>
</dbReference>
<dbReference type="Gene3D" id="3.90.1150.10">
    <property type="entry name" value="Aspartate Aminotransferase, domain 1"/>
    <property type="match status" value="1"/>
</dbReference>
<evidence type="ECO:0000256" key="3">
    <source>
        <dbReference type="ARBA" id="ARBA00022679"/>
    </source>
</evidence>
<evidence type="ECO:0000256" key="4">
    <source>
        <dbReference type="ARBA" id="ARBA00022898"/>
    </source>
</evidence>
<protein>
    <recommendedName>
        <fullName evidence="5">Acetylornithine aminotransferase</fullName>
        <shortName evidence="5">ACOAT</shortName>
        <ecNumber evidence="5">2.6.1.11</ecNumber>
    </recommendedName>
</protein>
<evidence type="ECO:0000256" key="5">
    <source>
        <dbReference type="HAMAP-Rule" id="MF_01107"/>
    </source>
</evidence>
<dbReference type="PANTHER" id="PTHR11986:SF79">
    <property type="entry name" value="ACETYLORNITHINE AMINOTRANSFERASE, MITOCHONDRIAL"/>
    <property type="match status" value="1"/>
</dbReference>
<dbReference type="FunFam" id="3.40.640.10:FF:000004">
    <property type="entry name" value="Acetylornithine aminotransferase"/>
    <property type="match status" value="1"/>
</dbReference>
<dbReference type="EC" id="2.6.1.11" evidence="5"/>
<reference evidence="6 7" key="1">
    <citation type="journal article" date="2016" name="Nat. Commun.">
        <title>Thousands of microbial genomes shed light on interconnected biogeochemical processes in an aquifer system.</title>
        <authorList>
            <person name="Anantharaman K."/>
            <person name="Brown C.T."/>
            <person name="Hug L.A."/>
            <person name="Sharon I."/>
            <person name="Castelle C.J."/>
            <person name="Probst A.J."/>
            <person name="Thomas B.C."/>
            <person name="Singh A."/>
            <person name="Wilkins M.J."/>
            <person name="Karaoz U."/>
            <person name="Brodie E.L."/>
            <person name="Williams K.H."/>
            <person name="Hubbard S.S."/>
            <person name="Banfield J.F."/>
        </authorList>
    </citation>
    <scope>NUCLEOTIDE SEQUENCE [LARGE SCALE GENOMIC DNA]</scope>
</reference>
<name>A0A1F7SI14_9BACT</name>
<dbReference type="GO" id="GO:0003992">
    <property type="term" value="F:N2-acetyl-L-ornithine:2-oxoglutarate 5-aminotransferase activity"/>
    <property type="evidence" value="ECO:0007669"/>
    <property type="project" value="UniProtKB-UniRule"/>
</dbReference>
<comment type="subcellular location">
    <subcellularLocation>
        <location evidence="5">Cytoplasm</location>
    </subcellularLocation>
</comment>
<feature type="binding site" evidence="5">
    <location>
        <position position="281"/>
    </location>
    <ligand>
        <name>N(2)-acetyl-L-ornithine</name>
        <dbReference type="ChEBI" id="CHEBI:57805"/>
    </ligand>
</feature>
<accession>A0A1F7SI14</accession>
<dbReference type="SUPFAM" id="SSF53383">
    <property type="entry name" value="PLP-dependent transferases"/>
    <property type="match status" value="1"/>
</dbReference>
<sequence length="401" mass="45160">MKREEYIEFSDRFLMNTYSRTPLVFERGEGVYLWDFNGRKYLDFVSGLSVNSLGYCHSKIVKEIKEQSEKLLHVSNLYYIASQSELGKKIVELSIDGKAFFCNSGAEANEAAIKLTRKYSKEKYKKDDRYEIITMEKSFHGRTITTITATGQEKYQKGFEPLSQGFKYVPFNNIKALKDAITERTCAVMVEPIQGEGGVNIADEQYIRNLRKLCDEKGLLLVFDEVQTGVGRTGKLFAFQHYGIEPDIFTLAKGLGGGVPIGAMVAKKNIADFFTPGSHASTFGGNPFVCSVSLAVLETIEDERVLENCEKSGKYLVEKLNNFAEEFKFIKEVRGKGLLVGMELTVEGKDFVSSCIEKGLLINCTMNNVLRFLPPLIVKEKEVDEAMEIFGKVLKEISIRI</sequence>
<feature type="binding site" evidence="5">
    <location>
        <position position="282"/>
    </location>
    <ligand>
        <name>pyridoxal 5'-phosphate</name>
        <dbReference type="ChEBI" id="CHEBI:597326"/>
    </ligand>
</feature>
<comment type="subunit">
    <text evidence="5">Homodimer.</text>
</comment>
<dbReference type="InterPro" id="IPR015421">
    <property type="entry name" value="PyrdxlP-dep_Trfase_major"/>
</dbReference>
<dbReference type="Pfam" id="PF00202">
    <property type="entry name" value="Aminotran_3"/>
    <property type="match status" value="1"/>
</dbReference>
<dbReference type="GO" id="GO:0005737">
    <property type="term" value="C:cytoplasm"/>
    <property type="evidence" value="ECO:0007669"/>
    <property type="project" value="UniProtKB-SubCell"/>
</dbReference>
<feature type="binding site" evidence="5">
    <location>
        <position position="142"/>
    </location>
    <ligand>
        <name>N(2)-acetyl-L-ornithine</name>
        <dbReference type="ChEBI" id="CHEBI:57805"/>
    </ligand>
</feature>
<dbReference type="PIRSF" id="PIRSF000521">
    <property type="entry name" value="Transaminase_4ab_Lys_Orn"/>
    <property type="match status" value="1"/>
</dbReference>
<dbReference type="NCBIfam" id="NF002325">
    <property type="entry name" value="PRK01278.1"/>
    <property type="match status" value="1"/>
</dbReference>
<dbReference type="HAMAP" id="MF_01107">
    <property type="entry name" value="ArgD_aminotrans_3"/>
    <property type="match status" value="1"/>
</dbReference>
<keyword evidence="1 5" id="KW-0032">Aminotransferase</keyword>
<comment type="catalytic activity">
    <reaction evidence="5">
        <text>N(2)-acetyl-L-ornithine + 2-oxoglutarate = N-acetyl-L-glutamate 5-semialdehyde + L-glutamate</text>
        <dbReference type="Rhea" id="RHEA:18049"/>
        <dbReference type="ChEBI" id="CHEBI:16810"/>
        <dbReference type="ChEBI" id="CHEBI:29123"/>
        <dbReference type="ChEBI" id="CHEBI:29985"/>
        <dbReference type="ChEBI" id="CHEBI:57805"/>
        <dbReference type="EC" id="2.6.1.11"/>
    </reaction>
</comment>
<dbReference type="EMBL" id="MGDI01000025">
    <property type="protein sequence ID" value="OGL53409.1"/>
    <property type="molecule type" value="Genomic_DNA"/>
</dbReference>
<keyword evidence="5" id="KW-0963">Cytoplasm</keyword>
<dbReference type="InterPro" id="IPR004636">
    <property type="entry name" value="AcOrn/SuccOrn_fam"/>
</dbReference>
<dbReference type="InterPro" id="IPR015424">
    <property type="entry name" value="PyrdxlP-dep_Trfase"/>
</dbReference>
<dbReference type="GO" id="GO:0030170">
    <property type="term" value="F:pyridoxal phosphate binding"/>
    <property type="evidence" value="ECO:0007669"/>
    <property type="project" value="InterPro"/>
</dbReference>
<gene>
    <name evidence="5" type="primary">argD</name>
    <name evidence="6" type="ORF">A3G31_07870</name>
</gene>
<dbReference type="PROSITE" id="PS00600">
    <property type="entry name" value="AA_TRANSFER_CLASS_3"/>
    <property type="match status" value="1"/>
</dbReference>
<evidence type="ECO:0000256" key="2">
    <source>
        <dbReference type="ARBA" id="ARBA00022605"/>
    </source>
</evidence>
<dbReference type="GO" id="GO:0042802">
    <property type="term" value="F:identical protein binding"/>
    <property type="evidence" value="ECO:0007669"/>
    <property type="project" value="TreeGrafter"/>
</dbReference>
<dbReference type="InterPro" id="IPR005814">
    <property type="entry name" value="Aminotrans_3"/>
</dbReference>
<dbReference type="InterPro" id="IPR015422">
    <property type="entry name" value="PyrdxlP-dep_Trfase_small"/>
</dbReference>
<dbReference type="AlphaFoldDB" id="A0A1F7SI14"/>
<organism evidence="6 7">
    <name type="scientific">Candidatus Schekmanbacteria bacterium RIFCSPLOWO2_12_FULL_38_15</name>
    <dbReference type="NCBI Taxonomy" id="1817883"/>
    <lineage>
        <taxon>Bacteria</taxon>
        <taxon>Candidatus Schekmaniibacteriota</taxon>
    </lineage>
</organism>
<keyword evidence="3 5" id="KW-0808">Transferase</keyword>
<dbReference type="InterPro" id="IPR049704">
    <property type="entry name" value="Aminotrans_3_PPA_site"/>
</dbReference>
<dbReference type="InterPro" id="IPR050103">
    <property type="entry name" value="Class-III_PLP-dep_AT"/>
</dbReference>
<comment type="pathway">
    <text evidence="5">Amino-acid biosynthesis; L-arginine biosynthesis; N(2)-acetyl-L-ornithine from L-glutamate: step 4/4.</text>
</comment>
<evidence type="ECO:0000313" key="6">
    <source>
        <dbReference type="EMBL" id="OGL53409.1"/>
    </source>
</evidence>
<comment type="similarity">
    <text evidence="5">Belongs to the class-III pyridoxal-phosphate-dependent aminotransferase family. ArgD subfamily.</text>
</comment>
<comment type="cofactor">
    <cofactor evidence="5">
        <name>pyridoxal 5'-phosphate</name>
        <dbReference type="ChEBI" id="CHEBI:597326"/>
    </cofactor>
    <text evidence="5">Binds 1 pyridoxal phosphate per subunit.</text>
</comment>
<feature type="modified residue" description="N6-(pyridoxal phosphate)lysine" evidence="5">
    <location>
        <position position="253"/>
    </location>
</feature>
<comment type="miscellaneous">
    <text evidence="5">May also have succinyldiaminopimelate aminotransferase activity, thus carrying out the corresponding step in lysine biosynthesis.</text>
</comment>
<dbReference type="Gene3D" id="3.40.640.10">
    <property type="entry name" value="Type I PLP-dependent aspartate aminotransferase-like (Major domain)"/>
    <property type="match status" value="1"/>
</dbReference>
<keyword evidence="5" id="KW-0055">Arginine biosynthesis</keyword>
<dbReference type="Proteomes" id="UP000178082">
    <property type="component" value="Unassembled WGS sequence"/>
</dbReference>
<feature type="binding site" evidence="5">
    <location>
        <position position="139"/>
    </location>
    <ligand>
        <name>pyridoxal 5'-phosphate</name>
        <dbReference type="ChEBI" id="CHEBI:597326"/>
    </ligand>
</feature>
<proteinExistence type="inferred from homology"/>
<dbReference type="PANTHER" id="PTHR11986">
    <property type="entry name" value="AMINOTRANSFERASE CLASS III"/>
    <property type="match status" value="1"/>
</dbReference>
<keyword evidence="4 5" id="KW-0663">Pyridoxal phosphate</keyword>
<dbReference type="CDD" id="cd00610">
    <property type="entry name" value="OAT_like"/>
    <property type="match status" value="1"/>
</dbReference>
<keyword evidence="2 5" id="KW-0028">Amino-acid biosynthesis</keyword>